<evidence type="ECO:0000313" key="2">
    <source>
        <dbReference type="EnsemblPlants" id="LPERR09G13880.1"/>
    </source>
</evidence>
<evidence type="ECO:0000313" key="3">
    <source>
        <dbReference type="Proteomes" id="UP000032180"/>
    </source>
</evidence>
<evidence type="ECO:0000256" key="1">
    <source>
        <dbReference type="SAM" id="MobiDB-lite"/>
    </source>
</evidence>
<feature type="compositionally biased region" description="Low complexity" evidence="1">
    <location>
        <begin position="42"/>
        <end position="53"/>
    </location>
</feature>
<dbReference type="Gramene" id="LPERR09G13880.1">
    <property type="protein sequence ID" value="LPERR09G13880.1"/>
    <property type="gene ID" value="LPERR09G13880"/>
</dbReference>
<feature type="region of interest" description="Disordered" evidence="1">
    <location>
        <begin position="36"/>
        <end position="55"/>
    </location>
</feature>
<dbReference type="Proteomes" id="UP000032180">
    <property type="component" value="Chromosome 9"/>
</dbReference>
<keyword evidence="3" id="KW-1185">Reference proteome</keyword>
<reference evidence="2" key="3">
    <citation type="submission" date="2015-04" db="UniProtKB">
        <authorList>
            <consortium name="EnsemblPlants"/>
        </authorList>
    </citation>
    <scope>IDENTIFICATION</scope>
</reference>
<reference evidence="2 3" key="1">
    <citation type="submission" date="2012-08" db="EMBL/GenBank/DDBJ databases">
        <title>Oryza genome evolution.</title>
        <authorList>
            <person name="Wing R.A."/>
        </authorList>
    </citation>
    <scope>NUCLEOTIDE SEQUENCE</scope>
</reference>
<feature type="region of interest" description="Disordered" evidence="1">
    <location>
        <begin position="1"/>
        <end position="25"/>
    </location>
</feature>
<dbReference type="AlphaFoldDB" id="A0A0D9XG59"/>
<proteinExistence type="predicted"/>
<reference evidence="3" key="2">
    <citation type="submission" date="2013-12" db="EMBL/GenBank/DDBJ databases">
        <authorList>
            <person name="Yu Y."/>
            <person name="Lee S."/>
            <person name="de Baynast K."/>
            <person name="Wissotski M."/>
            <person name="Liu L."/>
            <person name="Talag J."/>
            <person name="Goicoechea J."/>
            <person name="Angelova A."/>
            <person name="Jetty R."/>
            <person name="Kudrna D."/>
            <person name="Golser W."/>
            <person name="Rivera L."/>
            <person name="Zhang J."/>
            <person name="Wing R."/>
        </authorList>
    </citation>
    <scope>NUCLEOTIDE SEQUENCE</scope>
</reference>
<sequence>MPPHRRSTSPPASTPCRLRRQVTSPLPYFHHRRRFTESTLKSSSSSPSSPPRSLSHKDFQFLPPIGEFCKLNLVSVFDCAIGICKGRGTLAGRRSIGIADSPSMRLPTALSSATSASGYSCEFFSSLGSDRPSGYNRDSDVALPSDFGSISDRVVGGVDLRLATHVRDDGRDGWWGFYRLPEVLKSASASDDQAVTH</sequence>
<accession>A0A0D9XG59</accession>
<dbReference type="HOGENOM" id="CLU_1385990_0_0_1"/>
<dbReference type="EnsemblPlants" id="LPERR09G13880.1">
    <property type="protein sequence ID" value="LPERR09G13880.1"/>
    <property type="gene ID" value="LPERR09G13880"/>
</dbReference>
<organism evidence="2 3">
    <name type="scientific">Leersia perrieri</name>
    <dbReference type="NCBI Taxonomy" id="77586"/>
    <lineage>
        <taxon>Eukaryota</taxon>
        <taxon>Viridiplantae</taxon>
        <taxon>Streptophyta</taxon>
        <taxon>Embryophyta</taxon>
        <taxon>Tracheophyta</taxon>
        <taxon>Spermatophyta</taxon>
        <taxon>Magnoliopsida</taxon>
        <taxon>Liliopsida</taxon>
        <taxon>Poales</taxon>
        <taxon>Poaceae</taxon>
        <taxon>BOP clade</taxon>
        <taxon>Oryzoideae</taxon>
        <taxon>Oryzeae</taxon>
        <taxon>Oryzinae</taxon>
        <taxon>Leersia</taxon>
    </lineage>
</organism>
<protein>
    <submittedName>
        <fullName evidence="2">Uncharacterized protein</fullName>
    </submittedName>
</protein>
<name>A0A0D9XG59_9ORYZ</name>